<gene>
    <name evidence="3" type="ORF">DAETH_02190</name>
</gene>
<protein>
    <recommendedName>
        <fullName evidence="2">Putative regulatory protein FmdB zinc ribbon domain-containing protein</fullName>
    </recommendedName>
</protein>
<dbReference type="InterPro" id="IPR013429">
    <property type="entry name" value="Regulatory_FmdB_Zinc_ribbon"/>
</dbReference>
<keyword evidence="4" id="KW-1185">Reference proteome</keyword>
<organism evidence="3 4">
    <name type="scientific">Deinococcus aetherius</name>
    <dbReference type="NCBI Taxonomy" id="200252"/>
    <lineage>
        <taxon>Bacteria</taxon>
        <taxon>Thermotogati</taxon>
        <taxon>Deinococcota</taxon>
        <taxon>Deinococci</taxon>
        <taxon>Deinococcales</taxon>
        <taxon>Deinococcaceae</taxon>
        <taxon>Deinococcus</taxon>
    </lineage>
</organism>
<name>A0ABM8A978_9DEIO</name>
<dbReference type="SMART" id="SM00834">
    <property type="entry name" value="CxxC_CXXC_SSSS"/>
    <property type="match status" value="1"/>
</dbReference>
<dbReference type="EMBL" id="AP026560">
    <property type="protein sequence ID" value="BDP40250.1"/>
    <property type="molecule type" value="Genomic_DNA"/>
</dbReference>
<dbReference type="PANTHER" id="PTHR34404">
    <property type="entry name" value="REGULATORY PROTEIN, FMDB FAMILY"/>
    <property type="match status" value="1"/>
</dbReference>
<evidence type="ECO:0000313" key="4">
    <source>
        <dbReference type="Proteomes" id="UP001064971"/>
    </source>
</evidence>
<proteinExistence type="predicted"/>
<evidence type="ECO:0000256" key="1">
    <source>
        <dbReference type="SAM" id="MobiDB-lite"/>
    </source>
</evidence>
<reference evidence="3" key="1">
    <citation type="submission" date="2022-07" db="EMBL/GenBank/DDBJ databases">
        <title>Complete Genome Sequence of the Radioresistant Bacterium Deinococcus aetherius ST0316, Isolated from the Air Dust collected in Lower Stratosphere above Japan.</title>
        <authorList>
            <person name="Satoh K."/>
            <person name="Hagiwara K."/>
            <person name="Katsumata K."/>
            <person name="Kubo A."/>
            <person name="Yokobori S."/>
            <person name="Yamagishi A."/>
            <person name="Oono Y."/>
            <person name="Narumi I."/>
        </authorList>
    </citation>
    <scope>NUCLEOTIDE SEQUENCE</scope>
    <source>
        <strain evidence="3">ST0316</strain>
    </source>
</reference>
<dbReference type="PANTHER" id="PTHR34404:SF2">
    <property type="entry name" value="CONSERVED SERINE RICH PROTEIN"/>
    <property type="match status" value="1"/>
</dbReference>
<evidence type="ECO:0000259" key="2">
    <source>
        <dbReference type="SMART" id="SM00834"/>
    </source>
</evidence>
<sequence length="82" mass="8510">MPTYVYKNIETGEVYEIKQSIRDEALTVHPETGAPIKRVPSQPGIAFRGSGFYVTDSRPKPAEAGAGKATGTDGGGKGGGGE</sequence>
<feature type="domain" description="Putative regulatory protein FmdB zinc ribbon" evidence="2">
    <location>
        <begin position="1"/>
        <end position="41"/>
    </location>
</feature>
<dbReference type="RefSeq" id="WP_264776122.1">
    <property type="nucleotide sequence ID" value="NZ_AP026560.1"/>
</dbReference>
<dbReference type="Proteomes" id="UP001064971">
    <property type="component" value="Chromosome"/>
</dbReference>
<accession>A0ABM8A978</accession>
<feature type="compositionally biased region" description="Gly residues" evidence="1">
    <location>
        <begin position="72"/>
        <end position="82"/>
    </location>
</feature>
<feature type="region of interest" description="Disordered" evidence="1">
    <location>
        <begin position="56"/>
        <end position="82"/>
    </location>
</feature>
<feature type="compositionally biased region" description="Low complexity" evidence="1">
    <location>
        <begin position="62"/>
        <end position="71"/>
    </location>
</feature>
<evidence type="ECO:0000313" key="3">
    <source>
        <dbReference type="EMBL" id="BDP40250.1"/>
    </source>
</evidence>